<keyword evidence="1" id="KW-0472">Membrane</keyword>
<dbReference type="RefSeq" id="WP_073080323.1">
    <property type="nucleotide sequence ID" value="NZ_FRBL01000003.1"/>
</dbReference>
<protein>
    <recommendedName>
        <fullName evidence="4">DMT family protein</fullName>
    </recommendedName>
</protein>
<reference evidence="2 3" key="1">
    <citation type="submission" date="2016-11" db="EMBL/GenBank/DDBJ databases">
        <authorList>
            <person name="Jaros S."/>
            <person name="Januszkiewicz K."/>
            <person name="Wedrychowicz H."/>
        </authorList>
    </citation>
    <scope>NUCLEOTIDE SEQUENCE [LARGE SCALE GENOMIC DNA]</scope>
    <source>
        <strain evidence="2 3">DSM 27406</strain>
    </source>
</reference>
<evidence type="ECO:0000256" key="1">
    <source>
        <dbReference type="SAM" id="Phobius"/>
    </source>
</evidence>
<dbReference type="EMBL" id="FRBL01000003">
    <property type="protein sequence ID" value="SHL48884.1"/>
    <property type="molecule type" value="Genomic_DNA"/>
</dbReference>
<dbReference type="InterPro" id="IPR007437">
    <property type="entry name" value="DUF486"/>
</dbReference>
<dbReference type="OrthoDB" id="9805206at2"/>
<sequence>MRTILLLIISNSFMTYAWYGHLKHTETALWKVILLSWGIAFFEYCFMVPANRFGYQEGFSGFQLKTIQEVITLSIFALFAVFVLKEPLRWNYLISFLFLIGAVYFMFKK</sequence>
<proteinExistence type="predicted"/>
<accession>A0A1M7B1Q4</accession>
<gene>
    <name evidence="2" type="ORF">SAMN05444266_103493</name>
</gene>
<keyword evidence="1" id="KW-1133">Transmembrane helix</keyword>
<keyword evidence="3" id="KW-1185">Reference proteome</keyword>
<name>A0A1M7B1Q4_9BACT</name>
<evidence type="ECO:0000313" key="3">
    <source>
        <dbReference type="Proteomes" id="UP000184420"/>
    </source>
</evidence>
<feature type="transmembrane region" description="Helical" evidence="1">
    <location>
        <begin position="67"/>
        <end position="84"/>
    </location>
</feature>
<dbReference type="STRING" id="1419482.SAMN05444266_103493"/>
<feature type="transmembrane region" description="Helical" evidence="1">
    <location>
        <begin position="27"/>
        <end position="46"/>
    </location>
</feature>
<evidence type="ECO:0000313" key="2">
    <source>
        <dbReference type="EMBL" id="SHL48884.1"/>
    </source>
</evidence>
<feature type="transmembrane region" description="Helical" evidence="1">
    <location>
        <begin position="90"/>
        <end position="107"/>
    </location>
</feature>
<evidence type="ECO:0008006" key="4">
    <source>
        <dbReference type="Google" id="ProtNLM"/>
    </source>
</evidence>
<keyword evidence="1" id="KW-0812">Transmembrane</keyword>
<dbReference type="Pfam" id="PF04342">
    <property type="entry name" value="DMT_6"/>
    <property type="match status" value="1"/>
</dbReference>
<dbReference type="PANTHER" id="PTHR38482">
    <property type="entry name" value="DMT FAMILY PROTEIN"/>
    <property type="match status" value="1"/>
</dbReference>
<dbReference type="PIRSF" id="PIRSF021239">
    <property type="entry name" value="UCP021239"/>
    <property type="match status" value="1"/>
</dbReference>
<dbReference type="PANTHER" id="PTHR38482:SF1">
    <property type="entry name" value="DMT FAMILY PROTEIN"/>
    <property type="match status" value="1"/>
</dbReference>
<dbReference type="AlphaFoldDB" id="A0A1M7B1Q4"/>
<organism evidence="2 3">
    <name type="scientific">Chitinophaga jiangningensis</name>
    <dbReference type="NCBI Taxonomy" id="1419482"/>
    <lineage>
        <taxon>Bacteria</taxon>
        <taxon>Pseudomonadati</taxon>
        <taxon>Bacteroidota</taxon>
        <taxon>Chitinophagia</taxon>
        <taxon>Chitinophagales</taxon>
        <taxon>Chitinophagaceae</taxon>
        <taxon>Chitinophaga</taxon>
    </lineage>
</organism>
<dbReference type="Proteomes" id="UP000184420">
    <property type="component" value="Unassembled WGS sequence"/>
</dbReference>